<dbReference type="PANTHER" id="PTHR42081">
    <property type="entry name" value="ZINC FINGER PROTEIN DHHC DOMAIN CONTAINING PROTEIN"/>
    <property type="match status" value="1"/>
</dbReference>
<feature type="region of interest" description="Disordered" evidence="1">
    <location>
        <begin position="524"/>
        <end position="729"/>
    </location>
</feature>
<comment type="caution">
    <text evidence="3">The sequence shown here is derived from an EMBL/GenBank/DDBJ whole genome shotgun (WGS) entry which is preliminary data.</text>
</comment>
<dbReference type="Proteomes" id="UP001197093">
    <property type="component" value="Unassembled WGS sequence"/>
</dbReference>
<dbReference type="InterPro" id="IPR058348">
    <property type="entry name" value="DUF8035"/>
</dbReference>
<feature type="domain" description="DUF8035" evidence="2">
    <location>
        <begin position="466"/>
        <end position="516"/>
    </location>
</feature>
<gene>
    <name evidence="3" type="ORF">NEMBOFW57_000170</name>
</gene>
<evidence type="ECO:0000313" key="4">
    <source>
        <dbReference type="Proteomes" id="UP001197093"/>
    </source>
</evidence>
<dbReference type="Pfam" id="PF26118">
    <property type="entry name" value="DUF8035"/>
    <property type="match status" value="1"/>
</dbReference>
<evidence type="ECO:0000313" key="3">
    <source>
        <dbReference type="EMBL" id="KAG7290172.1"/>
    </source>
</evidence>
<evidence type="ECO:0000256" key="1">
    <source>
        <dbReference type="SAM" id="MobiDB-lite"/>
    </source>
</evidence>
<feature type="compositionally biased region" description="Low complexity" evidence="1">
    <location>
        <begin position="552"/>
        <end position="564"/>
    </location>
</feature>
<evidence type="ECO:0000259" key="2">
    <source>
        <dbReference type="Pfam" id="PF26118"/>
    </source>
</evidence>
<dbReference type="GO" id="GO:0003824">
    <property type="term" value="F:catalytic activity"/>
    <property type="evidence" value="ECO:0007669"/>
    <property type="project" value="InterPro"/>
</dbReference>
<feature type="compositionally biased region" description="Basic residues" evidence="1">
    <location>
        <begin position="565"/>
        <end position="580"/>
    </location>
</feature>
<dbReference type="AlphaFoldDB" id="A0AAD4EZ54"/>
<organism evidence="3 4">
    <name type="scientific">Staphylotrichum longicolle</name>
    <dbReference type="NCBI Taxonomy" id="669026"/>
    <lineage>
        <taxon>Eukaryota</taxon>
        <taxon>Fungi</taxon>
        <taxon>Dikarya</taxon>
        <taxon>Ascomycota</taxon>
        <taxon>Pezizomycotina</taxon>
        <taxon>Sordariomycetes</taxon>
        <taxon>Sordariomycetidae</taxon>
        <taxon>Sordariales</taxon>
        <taxon>Chaetomiaceae</taxon>
        <taxon>Staphylotrichum</taxon>
    </lineage>
</organism>
<accession>A0AAD4EZ54</accession>
<dbReference type="EMBL" id="JAHCVI010000001">
    <property type="protein sequence ID" value="KAG7290172.1"/>
    <property type="molecule type" value="Genomic_DNA"/>
</dbReference>
<feature type="compositionally biased region" description="Basic and acidic residues" evidence="1">
    <location>
        <begin position="670"/>
        <end position="729"/>
    </location>
</feature>
<protein>
    <recommendedName>
        <fullName evidence="2">DUF8035 domain-containing protein</fullName>
    </recommendedName>
</protein>
<sequence>MTAATDHTSIESVDAFARQLYRRARNAGTDFVDLAIAVRNLHTALKHLDAEAKDLDSPLRQPGQGSVYARQLKSLVEDSDFALKQVNTLLERHGESTGNAHELGSGAARRDSDLAERARKIDLIRGDVISQTLKIDIFLDTVQLHNPAKTQRVLETADGQQMDVIKNKVDAIANRLFSREKDQSPVEVDEDELWQSFKSELEKEGFSPDVLRQNKEVLRAYIRELESHQPMGGGLPPSVRGLLEWDAQPPMIVASGSYPTRERDSRPNSDSGPLSNEGRRRAPTSERPDSLPLSPQPRSPAMYTLPPRLSFEQYTSSESSDAEPSPSSHTALISTRDLMALDRYSADKVAALSGSALLSPIHPHFQVMSPGTSPTTRYLPPGVQPLQIPSYDGLQVALPPTSTSPGSPPPPYGTSLTIASSGVSWDLATLPSSAPVAGNDMLQYQHTPRQHSHLAPDSHGQTIPLDATWTKINRKLVSPEVLERAGVRYEARPNFVAVLGILSREEIEEYVRRSFEKLVEAESHRHETYGDHYRRRGRRGLTRDDPSEGLFDASDSDASTASTSSRHRAHGARTRHRGRYVPKDYTPNRKTKPLDSEDDVDNDHDNADQEKGTKVYPIIVSPPASVNGDTHSSLSPSSTVAPKPILKNKNPNHVRFDRSGPKEISPGQYSDHRARRDRERSRDRPRDRERERERDRDREREKEGRPARRDKSRERSRDDRLKVVDGERERERCAAATLLSVLTQAVTHL</sequence>
<feature type="compositionally biased region" description="Basic and acidic residues" evidence="1">
    <location>
        <begin position="603"/>
        <end position="613"/>
    </location>
</feature>
<feature type="region of interest" description="Disordered" evidence="1">
    <location>
        <begin position="253"/>
        <end position="304"/>
    </location>
</feature>
<dbReference type="PANTHER" id="PTHR42081:SF2">
    <property type="entry name" value="NIPPED-B-LIKE PROTEIN B"/>
    <property type="match status" value="1"/>
</dbReference>
<dbReference type="PROSITE" id="PS00175">
    <property type="entry name" value="PG_MUTASE"/>
    <property type="match status" value="1"/>
</dbReference>
<feature type="compositionally biased region" description="Basic and acidic residues" evidence="1">
    <location>
        <begin position="277"/>
        <end position="289"/>
    </location>
</feature>
<proteinExistence type="predicted"/>
<name>A0AAD4EZ54_9PEZI</name>
<keyword evidence="4" id="KW-1185">Reference proteome</keyword>
<dbReference type="InterPro" id="IPR001345">
    <property type="entry name" value="PG/BPGM_mutase_AS"/>
</dbReference>
<reference evidence="3" key="1">
    <citation type="submission" date="2023-02" db="EMBL/GenBank/DDBJ databases">
        <authorList>
            <person name="Palmer J.M."/>
        </authorList>
    </citation>
    <scope>NUCLEOTIDE SEQUENCE</scope>
    <source>
        <strain evidence="3">FW57</strain>
    </source>
</reference>
<feature type="compositionally biased region" description="Polar residues" evidence="1">
    <location>
        <begin position="627"/>
        <end position="640"/>
    </location>
</feature>